<dbReference type="AlphaFoldDB" id="A0A1K0IGI0"/>
<accession>A0A1K0IGI0</accession>
<organism evidence="1">
    <name type="scientific">Cupriavidus necator</name>
    <name type="common">Alcaligenes eutrophus</name>
    <name type="synonym">Ralstonia eutropha</name>
    <dbReference type="NCBI Taxonomy" id="106590"/>
    <lineage>
        <taxon>Bacteria</taxon>
        <taxon>Pseudomonadati</taxon>
        <taxon>Pseudomonadota</taxon>
        <taxon>Betaproteobacteria</taxon>
        <taxon>Burkholderiales</taxon>
        <taxon>Burkholderiaceae</taxon>
        <taxon>Cupriavidus</taxon>
    </lineage>
</organism>
<evidence type="ECO:0000313" key="1">
    <source>
        <dbReference type="EMBL" id="SCU76051.1"/>
    </source>
</evidence>
<dbReference type="EMBL" id="FMSH01000192">
    <property type="protein sequence ID" value="SCU76051.1"/>
    <property type="molecule type" value="Genomic_DNA"/>
</dbReference>
<proteinExistence type="predicted"/>
<protein>
    <submittedName>
        <fullName evidence="1">Uncharacterized protein</fullName>
    </submittedName>
</protein>
<gene>
    <name evidence="1" type="ORF">CNECB9_2710002</name>
</gene>
<reference evidence="1" key="1">
    <citation type="submission" date="2016-09" db="EMBL/GenBank/DDBJ databases">
        <authorList>
            <person name="Capua I."/>
            <person name="De Benedictis P."/>
            <person name="Joannis T."/>
            <person name="Lombin L.H."/>
            <person name="Cattoli G."/>
        </authorList>
    </citation>
    <scope>NUCLEOTIDE SEQUENCE</scope>
    <source>
        <strain evidence="1">B9</strain>
    </source>
</reference>
<sequence length="81" mass="9025">MNPEMTTDPNQYATIDSLLCQALAQLGDRIPSVDRLNISEYLDHGEYGVAYELLVFVIDREHITWPESLGEAGAAMGLRTK</sequence>
<name>A0A1K0IGI0_CUPNE</name>